<evidence type="ECO:0000313" key="1">
    <source>
        <dbReference type="EMBL" id="RXI04810.1"/>
    </source>
</evidence>
<comment type="caution">
    <text evidence="1">The sequence shown here is derived from an EMBL/GenBank/DDBJ whole genome shotgun (WGS) entry which is preliminary data.</text>
</comment>
<dbReference type="AlphaFoldDB" id="A0A498K943"/>
<reference evidence="1 2" key="1">
    <citation type="submission" date="2018-10" db="EMBL/GenBank/DDBJ databases">
        <title>A high-quality apple genome assembly.</title>
        <authorList>
            <person name="Hu J."/>
        </authorList>
    </citation>
    <scope>NUCLEOTIDE SEQUENCE [LARGE SCALE GENOMIC DNA]</scope>
    <source>
        <strain evidence="2">cv. HFTH1</strain>
        <tissue evidence="1">Young leaf</tissue>
    </source>
</reference>
<accession>A0A498K943</accession>
<protein>
    <submittedName>
        <fullName evidence="1">Uncharacterized protein</fullName>
    </submittedName>
</protein>
<dbReference type="EMBL" id="RDQH01000329">
    <property type="protein sequence ID" value="RXI04810.1"/>
    <property type="molecule type" value="Genomic_DNA"/>
</dbReference>
<sequence length="79" mass="9035">MGYKGLCWPAALCRRIERHNLAQTFQNAMFTYAHQKCNHAAHVVASYVSKDGGVYLWDYIGPDFIFDILAEDVNISIRI</sequence>
<evidence type="ECO:0000313" key="2">
    <source>
        <dbReference type="Proteomes" id="UP000290289"/>
    </source>
</evidence>
<name>A0A498K943_MALDO</name>
<proteinExistence type="predicted"/>
<gene>
    <name evidence="1" type="ORF">DVH24_039084</name>
</gene>
<keyword evidence="2" id="KW-1185">Reference proteome</keyword>
<organism evidence="1 2">
    <name type="scientific">Malus domestica</name>
    <name type="common">Apple</name>
    <name type="synonym">Pyrus malus</name>
    <dbReference type="NCBI Taxonomy" id="3750"/>
    <lineage>
        <taxon>Eukaryota</taxon>
        <taxon>Viridiplantae</taxon>
        <taxon>Streptophyta</taxon>
        <taxon>Embryophyta</taxon>
        <taxon>Tracheophyta</taxon>
        <taxon>Spermatophyta</taxon>
        <taxon>Magnoliopsida</taxon>
        <taxon>eudicotyledons</taxon>
        <taxon>Gunneridae</taxon>
        <taxon>Pentapetalae</taxon>
        <taxon>rosids</taxon>
        <taxon>fabids</taxon>
        <taxon>Rosales</taxon>
        <taxon>Rosaceae</taxon>
        <taxon>Amygdaloideae</taxon>
        <taxon>Maleae</taxon>
        <taxon>Malus</taxon>
    </lineage>
</organism>
<dbReference type="Proteomes" id="UP000290289">
    <property type="component" value="Chromosome 3"/>
</dbReference>